<dbReference type="InterPro" id="IPR001315">
    <property type="entry name" value="CARD"/>
</dbReference>
<evidence type="ECO:0000313" key="5">
    <source>
        <dbReference type="Proteomes" id="UP000464314"/>
    </source>
</evidence>
<evidence type="ECO:0000256" key="2">
    <source>
        <dbReference type="SAM" id="SignalP"/>
    </source>
</evidence>
<dbReference type="Pfam" id="PF10925">
    <property type="entry name" value="DUF2680"/>
    <property type="match status" value="1"/>
</dbReference>
<dbReference type="EMBL" id="CP048000">
    <property type="protein sequence ID" value="QHQ62756.1"/>
    <property type="molecule type" value="Genomic_DNA"/>
</dbReference>
<feature type="signal peptide" evidence="2">
    <location>
        <begin position="1"/>
        <end position="27"/>
    </location>
</feature>
<organism evidence="4 5">
    <name type="scientific">Anaerocolumna sedimenticola</name>
    <dbReference type="NCBI Taxonomy" id="2696063"/>
    <lineage>
        <taxon>Bacteria</taxon>
        <taxon>Bacillati</taxon>
        <taxon>Bacillota</taxon>
        <taxon>Clostridia</taxon>
        <taxon>Lachnospirales</taxon>
        <taxon>Lachnospiraceae</taxon>
        <taxon>Anaerocolumna</taxon>
    </lineage>
</organism>
<keyword evidence="2" id="KW-0732">Signal</keyword>
<gene>
    <name evidence="4" type="ORF">Ana3638_19870</name>
</gene>
<protein>
    <submittedName>
        <fullName evidence="4">DUF2680 domain-containing protein</fullName>
    </submittedName>
</protein>
<sequence length="130" mass="14868">MDKGKLCGLALAGMIGFLSISPITTFAAETNTESVTQTDNLNKNKDRKAIEEKLKKASEKWNTLSAKQKEEVYSLLEEEMKVESRLMDKLAEFGILEQNDAEAMKSRMQERYNRIKESGDFPFIRQKGRK</sequence>
<dbReference type="KEGG" id="anr:Ana3638_19870"/>
<dbReference type="Gene3D" id="1.20.58.110">
    <property type="entry name" value="Ribosomal protein S20"/>
    <property type="match status" value="1"/>
</dbReference>
<dbReference type="SUPFAM" id="SSF46992">
    <property type="entry name" value="Ribosomal protein S20"/>
    <property type="match status" value="1"/>
</dbReference>
<evidence type="ECO:0000259" key="3">
    <source>
        <dbReference type="PROSITE" id="PS50209"/>
    </source>
</evidence>
<feature type="domain" description="CARD" evidence="3">
    <location>
        <begin position="76"/>
        <end position="130"/>
    </location>
</feature>
<dbReference type="GO" id="GO:0003723">
    <property type="term" value="F:RNA binding"/>
    <property type="evidence" value="ECO:0007669"/>
    <property type="project" value="InterPro"/>
</dbReference>
<proteinExistence type="predicted"/>
<keyword evidence="5" id="KW-1185">Reference proteome</keyword>
<dbReference type="InterPro" id="IPR024485">
    <property type="entry name" value="DUF2680"/>
</dbReference>
<reference evidence="4 5" key="1">
    <citation type="submission" date="2020-01" db="EMBL/GenBank/DDBJ databases">
        <title>Genome analysis of Anaerocolumna sp. CBA3638.</title>
        <authorList>
            <person name="Kim J."/>
            <person name="Roh S.W."/>
        </authorList>
    </citation>
    <scope>NUCLEOTIDE SEQUENCE [LARGE SCALE GENOMIC DNA]</scope>
    <source>
        <strain evidence="4 5">CBA3638</strain>
    </source>
</reference>
<dbReference type="PROSITE" id="PS50209">
    <property type="entry name" value="CARD"/>
    <property type="match status" value="1"/>
</dbReference>
<dbReference type="GO" id="GO:0006412">
    <property type="term" value="P:translation"/>
    <property type="evidence" value="ECO:0007669"/>
    <property type="project" value="InterPro"/>
</dbReference>
<feature type="chain" id="PRO_5026661159" evidence="2">
    <location>
        <begin position="28"/>
        <end position="130"/>
    </location>
</feature>
<accession>A0A6P1TSP4</accession>
<feature type="coiled-coil region" evidence="1">
    <location>
        <begin position="40"/>
        <end position="67"/>
    </location>
</feature>
<keyword evidence="1" id="KW-0175">Coiled coil</keyword>
<dbReference type="GO" id="GO:0005840">
    <property type="term" value="C:ribosome"/>
    <property type="evidence" value="ECO:0007669"/>
    <property type="project" value="InterPro"/>
</dbReference>
<evidence type="ECO:0000256" key="1">
    <source>
        <dbReference type="SAM" id="Coils"/>
    </source>
</evidence>
<dbReference type="RefSeq" id="WP_161839577.1">
    <property type="nucleotide sequence ID" value="NZ_CP048000.1"/>
</dbReference>
<evidence type="ECO:0000313" key="4">
    <source>
        <dbReference type="EMBL" id="QHQ62756.1"/>
    </source>
</evidence>
<dbReference type="GO" id="GO:0003735">
    <property type="term" value="F:structural constituent of ribosome"/>
    <property type="evidence" value="ECO:0007669"/>
    <property type="project" value="InterPro"/>
</dbReference>
<name>A0A6P1TSP4_9FIRM</name>
<dbReference type="AlphaFoldDB" id="A0A6P1TSP4"/>
<dbReference type="Proteomes" id="UP000464314">
    <property type="component" value="Chromosome"/>
</dbReference>
<dbReference type="InterPro" id="IPR036510">
    <property type="entry name" value="Ribosomal_bS20_sf"/>
</dbReference>